<dbReference type="Pfam" id="PF21645">
    <property type="entry name" value="FakA-like_M"/>
    <property type="match status" value="1"/>
</dbReference>
<dbReference type="InterPro" id="IPR004007">
    <property type="entry name" value="DhaL_dom"/>
</dbReference>
<dbReference type="PROSITE" id="PS51480">
    <property type="entry name" value="DHAL"/>
    <property type="match status" value="1"/>
</dbReference>
<dbReference type="SUPFAM" id="SSF101473">
    <property type="entry name" value="DhaL-like"/>
    <property type="match status" value="1"/>
</dbReference>
<dbReference type="RefSeq" id="WP_263071283.1">
    <property type="nucleotide sequence ID" value="NZ_JAOUSF010000001.1"/>
</dbReference>
<dbReference type="PANTHER" id="PTHR33434:SF4">
    <property type="entry name" value="PHOSPHATASE PROTEIN"/>
    <property type="match status" value="1"/>
</dbReference>
<dbReference type="InterPro" id="IPR048394">
    <property type="entry name" value="FakA-like_M"/>
</dbReference>
<proteinExistence type="predicted"/>
<dbReference type="SMART" id="SM01120">
    <property type="entry name" value="Dak2"/>
    <property type="match status" value="1"/>
</dbReference>
<dbReference type="InterPro" id="IPR019986">
    <property type="entry name" value="YloV-like"/>
</dbReference>
<organism evidence="2 3">
    <name type="scientific">Perspicuibacillus lycopersici</name>
    <dbReference type="NCBI Taxonomy" id="1325689"/>
    <lineage>
        <taxon>Bacteria</taxon>
        <taxon>Bacillati</taxon>
        <taxon>Bacillota</taxon>
        <taxon>Bacilli</taxon>
        <taxon>Bacillales</taxon>
        <taxon>Bacillaceae</taxon>
        <taxon>Perspicuibacillus</taxon>
    </lineage>
</organism>
<dbReference type="GO" id="GO:0006071">
    <property type="term" value="P:glycerol metabolic process"/>
    <property type="evidence" value="ECO:0007669"/>
    <property type="project" value="InterPro"/>
</dbReference>
<dbReference type="Gene3D" id="1.25.40.340">
    <property type="match status" value="1"/>
</dbReference>
<dbReference type="InterPro" id="IPR036117">
    <property type="entry name" value="DhaL_dom_sf"/>
</dbReference>
<name>A0AAE3LRW3_9BACI</name>
<dbReference type="NCBIfam" id="TIGR03599">
    <property type="entry name" value="YloV"/>
    <property type="match status" value="1"/>
</dbReference>
<reference evidence="2" key="1">
    <citation type="submission" date="2022-10" db="EMBL/GenBank/DDBJ databases">
        <title>Description of Fervidibacillus gen. nov. in the family Fervidibacillaceae fam. nov. with two species, Fervidibacillus albus sp. nov., and Fervidibacillus halotolerans sp. nov., isolated from tidal flat sediments.</title>
        <authorList>
            <person name="Kwon K.K."/>
            <person name="Yang S.-H."/>
        </authorList>
    </citation>
    <scope>NUCLEOTIDE SEQUENCE</scope>
    <source>
        <strain evidence="2">JCM 19140</strain>
    </source>
</reference>
<dbReference type="GO" id="GO:0004371">
    <property type="term" value="F:glycerone kinase activity"/>
    <property type="evidence" value="ECO:0007669"/>
    <property type="project" value="InterPro"/>
</dbReference>
<gene>
    <name evidence="2" type="ORF">OEV98_01065</name>
</gene>
<dbReference type="InterPro" id="IPR033470">
    <property type="entry name" value="FakA-like_C"/>
</dbReference>
<comment type="caution">
    <text evidence="2">The sequence shown here is derived from an EMBL/GenBank/DDBJ whole genome shotgun (WGS) entry which is preliminary data.</text>
</comment>
<sequence>MSITEIDGKRFAEMIFHGANHLSANAKYVDSLNVFPVPDGDTGTNMNLSITSGAKEVRNNVGPHIGKVGQALSKGLLMGARGNSGVILSQLFRGFSKHIEPKVTLDAEGFAAALQAGVETAYKAVMKPVEGTILTVAKDAAKKAVEVAKTTNDITTLMEEVLKEAKASLNRTPDLLPVLKEVGVVDSGGQGLVFVYEGFLAQLQGVALETMETKNVSLDHLVQQEHHKSVQSFLHTEDIVFGYCTEFMVRLQDEKLKNNPFSEEKFRQDLDKFGDSLLVIADDEVVKVHIHSEQPGNVLTYGQKYGELVNLKIENMRQQHTTILETDKTVSPIPSVATKEPSEYGFVTVSMGSGIGELFRSIGAQVVIEGGQTMNPSTEDIVKAVEQVNAKKVFVLPNNKNIILAAEQARDVMDQEVIVIPSKTVPQGLAALLAFNPSADTAQNEKTMVAAMSNIKTGQITYAVRDTNIEGLSIKKDDFMGIKDGDIVVAEKEMLAAAKSLLTQMLDEDSEILTILKGEDATEAQVNDLTAFVEEQYPDVEVEIHDGNQPLYHFIFSVE</sequence>
<accession>A0AAE3LRW3</accession>
<feature type="domain" description="DhaL" evidence="1">
    <location>
        <begin position="9"/>
        <end position="201"/>
    </location>
</feature>
<evidence type="ECO:0000313" key="3">
    <source>
        <dbReference type="Proteomes" id="UP001209318"/>
    </source>
</evidence>
<protein>
    <submittedName>
        <fullName evidence="2">DAK2 domain-containing protein</fullName>
    </submittedName>
</protein>
<dbReference type="InterPro" id="IPR050270">
    <property type="entry name" value="DegV_domain_contain"/>
</dbReference>
<dbReference type="Proteomes" id="UP001209318">
    <property type="component" value="Unassembled WGS sequence"/>
</dbReference>
<keyword evidence="3" id="KW-1185">Reference proteome</keyword>
<dbReference type="PANTHER" id="PTHR33434">
    <property type="entry name" value="DEGV DOMAIN-CONTAINING PROTEIN DR_1986-RELATED"/>
    <property type="match status" value="1"/>
</dbReference>
<dbReference type="AlphaFoldDB" id="A0AAE3LRW3"/>
<dbReference type="SMART" id="SM01121">
    <property type="entry name" value="Dak1_2"/>
    <property type="match status" value="1"/>
</dbReference>
<dbReference type="Pfam" id="PF13684">
    <property type="entry name" value="FakA-like_C"/>
    <property type="match status" value="1"/>
</dbReference>
<dbReference type="Pfam" id="PF02734">
    <property type="entry name" value="Dak2"/>
    <property type="match status" value="1"/>
</dbReference>
<dbReference type="EMBL" id="JAOUSF010000001">
    <property type="protein sequence ID" value="MCU9612148.1"/>
    <property type="molecule type" value="Genomic_DNA"/>
</dbReference>
<evidence type="ECO:0000313" key="2">
    <source>
        <dbReference type="EMBL" id="MCU9612148.1"/>
    </source>
</evidence>
<evidence type="ECO:0000259" key="1">
    <source>
        <dbReference type="PROSITE" id="PS51480"/>
    </source>
</evidence>